<keyword evidence="1" id="KW-0812">Transmembrane</keyword>
<dbReference type="AlphaFoldDB" id="A0A449BJP0"/>
<feature type="transmembrane region" description="Helical" evidence="1">
    <location>
        <begin position="156"/>
        <end position="181"/>
    </location>
</feature>
<feature type="transmembrane region" description="Helical" evidence="1">
    <location>
        <begin position="6"/>
        <end position="28"/>
    </location>
</feature>
<accession>A0A449BJP0</accession>
<feature type="transmembrane region" description="Helical" evidence="1">
    <location>
        <begin position="125"/>
        <end position="144"/>
    </location>
</feature>
<gene>
    <name evidence="2" type="ORF">NCTC10172_00705</name>
</gene>
<dbReference type="Proteomes" id="UP000290909">
    <property type="component" value="Chromosome"/>
</dbReference>
<feature type="transmembrane region" description="Helical" evidence="1">
    <location>
        <begin position="242"/>
        <end position="266"/>
    </location>
</feature>
<reference evidence="2 3" key="1">
    <citation type="submission" date="2019-01" db="EMBL/GenBank/DDBJ databases">
        <authorList>
            <consortium name="Pathogen Informatics"/>
        </authorList>
    </citation>
    <scope>NUCLEOTIDE SEQUENCE [LARGE SCALE GENOMIC DNA]</scope>
    <source>
        <strain evidence="2 3">NCTC10172</strain>
    </source>
</reference>
<evidence type="ECO:0000313" key="2">
    <source>
        <dbReference type="EMBL" id="VEU82685.1"/>
    </source>
</evidence>
<keyword evidence="1" id="KW-0472">Membrane</keyword>
<dbReference type="KEGG" id="ahk:NCTC10172_00705"/>
<dbReference type="EMBL" id="LR215050">
    <property type="protein sequence ID" value="VEU82685.1"/>
    <property type="molecule type" value="Genomic_DNA"/>
</dbReference>
<dbReference type="Pfam" id="PF14808">
    <property type="entry name" value="TMEM164"/>
    <property type="match status" value="1"/>
</dbReference>
<keyword evidence="3" id="KW-1185">Reference proteome</keyword>
<dbReference type="STRING" id="1408416.GCA_000702765_00111"/>
<organism evidence="2 3">
    <name type="scientific">Acholeplasma hippikon</name>
    <dbReference type="NCBI Taxonomy" id="264636"/>
    <lineage>
        <taxon>Bacteria</taxon>
        <taxon>Bacillati</taxon>
        <taxon>Mycoplasmatota</taxon>
        <taxon>Mollicutes</taxon>
        <taxon>Acholeplasmatales</taxon>
        <taxon>Acholeplasmataceae</taxon>
        <taxon>Acholeplasma</taxon>
    </lineage>
</organism>
<protein>
    <submittedName>
        <fullName evidence="2">Predicted integral membrane protein</fullName>
    </submittedName>
</protein>
<evidence type="ECO:0000256" key="1">
    <source>
        <dbReference type="SAM" id="Phobius"/>
    </source>
</evidence>
<feature type="transmembrane region" description="Helical" evidence="1">
    <location>
        <begin position="95"/>
        <end position="113"/>
    </location>
</feature>
<feature type="transmembrane region" description="Helical" evidence="1">
    <location>
        <begin position="40"/>
        <end position="57"/>
    </location>
</feature>
<sequence>MFVEVFSITYLLALVITVFTVLGTYLFLVKKEKKFQYRYLLVWSFLCFVLHFAKQLVYLDATQLSKSTAENICALSTMIFPFIMLFKKKNILHDFMFFIGVIGGLAGVIYPTEALGESIFTFETIRFYFSHISLLVIPLLLALLGLRVPDLKKWWLIPLCFLGYQFILMLNTALLTFTGMVKREGFTPFELFISRQYLNNSFTFGPTDDMGAVGKFIGNLTLPLMRKDILNINQGKETYWPVIWLLTPSYILLTPLYVLFTLPFNLKKQNKEKTKLVLNAKSNY</sequence>
<name>A0A449BJP0_9MOLU</name>
<evidence type="ECO:0000313" key="3">
    <source>
        <dbReference type="Proteomes" id="UP000290909"/>
    </source>
</evidence>
<feature type="transmembrane region" description="Helical" evidence="1">
    <location>
        <begin position="69"/>
        <end position="86"/>
    </location>
</feature>
<proteinExistence type="predicted"/>
<keyword evidence="1" id="KW-1133">Transmembrane helix</keyword>